<dbReference type="AlphaFoldDB" id="A0A1M2VHN2"/>
<dbReference type="Proteomes" id="UP000184267">
    <property type="component" value="Unassembled WGS sequence"/>
</dbReference>
<dbReference type="EMBL" id="MNAD01001224">
    <property type="protein sequence ID" value="OJT07114.1"/>
    <property type="molecule type" value="Genomic_DNA"/>
</dbReference>
<dbReference type="Gene3D" id="3.20.20.140">
    <property type="entry name" value="Metal-dependent hydrolases"/>
    <property type="match status" value="1"/>
</dbReference>
<dbReference type="STRING" id="154538.A0A1M2VHN2"/>
<organism evidence="2 3">
    <name type="scientific">Trametes pubescens</name>
    <name type="common">White-rot fungus</name>
    <dbReference type="NCBI Taxonomy" id="154538"/>
    <lineage>
        <taxon>Eukaryota</taxon>
        <taxon>Fungi</taxon>
        <taxon>Dikarya</taxon>
        <taxon>Basidiomycota</taxon>
        <taxon>Agaricomycotina</taxon>
        <taxon>Agaricomycetes</taxon>
        <taxon>Polyporales</taxon>
        <taxon>Polyporaceae</taxon>
        <taxon>Trametes</taxon>
    </lineage>
</organism>
<dbReference type="InterPro" id="IPR050287">
    <property type="entry name" value="MTA/SAH_deaminase"/>
</dbReference>
<gene>
    <name evidence="2" type="ORF">TRAPUB_2048</name>
</gene>
<reference evidence="2 3" key="1">
    <citation type="submission" date="2016-10" db="EMBL/GenBank/DDBJ databases">
        <title>Genome sequence of the basidiomycete white-rot fungus Trametes pubescens.</title>
        <authorList>
            <person name="Makela M.R."/>
            <person name="Granchi Z."/>
            <person name="Peng M."/>
            <person name="De Vries R.P."/>
            <person name="Grigoriev I."/>
            <person name="Riley R."/>
            <person name="Hilden K."/>
        </authorList>
    </citation>
    <scope>NUCLEOTIDE SEQUENCE [LARGE SCALE GENOMIC DNA]</scope>
    <source>
        <strain evidence="2 3">FBCC735</strain>
    </source>
</reference>
<evidence type="ECO:0000313" key="3">
    <source>
        <dbReference type="Proteomes" id="UP000184267"/>
    </source>
</evidence>
<accession>A0A1M2VHN2</accession>
<keyword evidence="3" id="KW-1185">Reference proteome</keyword>
<dbReference type="GO" id="GO:0016810">
    <property type="term" value="F:hydrolase activity, acting on carbon-nitrogen (but not peptide) bonds"/>
    <property type="evidence" value="ECO:0007669"/>
    <property type="project" value="InterPro"/>
</dbReference>
<dbReference type="SUPFAM" id="SSF51556">
    <property type="entry name" value="Metallo-dependent hydrolases"/>
    <property type="match status" value="1"/>
</dbReference>
<name>A0A1M2VHN2_TRAPU</name>
<comment type="caution">
    <text evidence="2">The sequence shown here is derived from an EMBL/GenBank/DDBJ whole genome shotgun (WGS) entry which is preliminary data.</text>
</comment>
<dbReference type="InterPro" id="IPR006680">
    <property type="entry name" value="Amidohydro-rel"/>
</dbReference>
<protein>
    <submittedName>
        <fullName evidence="2">5-methylthioadenosine/S-adenosylhomocysteine deaminase 2</fullName>
    </submittedName>
</protein>
<evidence type="ECO:0000259" key="1">
    <source>
        <dbReference type="Pfam" id="PF01979"/>
    </source>
</evidence>
<dbReference type="OrthoDB" id="194468at2759"/>
<dbReference type="PANTHER" id="PTHR43794:SF5">
    <property type="entry name" value="CHLOROHYDROLASE FAMILY PROTEIN"/>
    <property type="match status" value="1"/>
</dbReference>
<dbReference type="InterPro" id="IPR011059">
    <property type="entry name" value="Metal-dep_hydrolase_composite"/>
</dbReference>
<dbReference type="InterPro" id="IPR032466">
    <property type="entry name" value="Metal_Hydrolase"/>
</dbReference>
<dbReference type="SUPFAM" id="SSF51338">
    <property type="entry name" value="Composite domain of metallo-dependent hydrolases"/>
    <property type="match status" value="1"/>
</dbReference>
<feature type="domain" description="Amidohydrolase-related" evidence="1">
    <location>
        <begin position="10"/>
        <end position="118"/>
    </location>
</feature>
<evidence type="ECO:0000313" key="2">
    <source>
        <dbReference type="EMBL" id="OJT07114.1"/>
    </source>
</evidence>
<dbReference type="Pfam" id="PF01979">
    <property type="entry name" value="Amidohydro_1"/>
    <property type="match status" value="1"/>
</dbReference>
<proteinExistence type="predicted"/>
<sequence length="168" mass="18765">MTLQDSVSANSGDMFGPMRFALQWSRGREHEHARQHKLTTPLHVKYMTADVFRLATLGGAEALNLAHLVGSVEVGKRADLLVFDADSVNLGGAGDPIAAVVMNASGEDIKTVFVDGEVLKRDGKLVRDWKPVVRELKERAQDIRTRWPEEKLEEIWKTWYDTNGPPTI</sequence>
<dbReference type="PANTHER" id="PTHR43794">
    <property type="entry name" value="AMINOHYDROLASE SSNA-RELATED"/>
    <property type="match status" value="1"/>
</dbReference>
<dbReference type="Gene3D" id="2.30.40.10">
    <property type="entry name" value="Urease, subunit C, domain 1"/>
    <property type="match status" value="1"/>
</dbReference>